<proteinExistence type="inferred from homology"/>
<accession>T1JVU7</accession>
<reference evidence="3" key="1">
    <citation type="submission" date="2011-08" db="EMBL/GenBank/DDBJ databases">
        <authorList>
            <person name="Rombauts S."/>
        </authorList>
    </citation>
    <scope>NUCLEOTIDE SEQUENCE</scope>
    <source>
        <strain evidence="3">London</strain>
    </source>
</reference>
<keyword evidence="3" id="KW-1185">Reference proteome</keyword>
<protein>
    <submittedName>
        <fullName evidence="2">Uncharacterized protein</fullName>
    </submittedName>
</protein>
<dbReference type="EMBL" id="CAEY01000797">
    <property type="status" value="NOT_ANNOTATED_CDS"/>
    <property type="molecule type" value="Genomic_DNA"/>
</dbReference>
<dbReference type="EnsemblMetazoa" id="tetur02g05860.1">
    <property type="protein sequence ID" value="tetur02g05860.1"/>
    <property type="gene ID" value="tetur02g05860"/>
</dbReference>
<dbReference type="PANTHER" id="PTHR14894:SF0">
    <property type="entry name" value="CDK5 REGULATORY SUBUNIT-ASSOCIATED PROTEIN 3"/>
    <property type="match status" value="1"/>
</dbReference>
<evidence type="ECO:0000313" key="2">
    <source>
        <dbReference type="EnsemblMetazoa" id="tetur02g05860.1"/>
    </source>
</evidence>
<comment type="similarity">
    <text evidence="1">Belongs to the CDK5RAP3 family.</text>
</comment>
<dbReference type="eggNOG" id="KOG2607">
    <property type="taxonomic scope" value="Eukaryota"/>
</dbReference>
<dbReference type="GO" id="GO:0012505">
    <property type="term" value="C:endomembrane system"/>
    <property type="evidence" value="ECO:0007669"/>
    <property type="project" value="TreeGrafter"/>
</dbReference>
<dbReference type="AlphaFoldDB" id="T1JVU7"/>
<sequence length="359" mass="41437">MAEQEVPIDIHASKLLDWLITRRHIAKDYQLHLNKIREKILEAIQDMPAHPKITQLLAGTQLNYFNCKQIVEILKETEADSKNIFGYYSSKRVKDWQEIVKLYEKDDVYLAEAASQLHRNVNFEVPTIRKQLNKFQSNGEDYMRKAADCANQANKLKAEYHTFADKLGIKGDDIHIEFQNLIQNLPKYMDEVIQELPKLSEAREYYLEFLKFIDKRENVECLPCLKYLITKGNTTVYEYKNGVAPTTIEENVTHYNEPSEVQYDDQEIDFGDDAIDIGHDTDSSSPSNGNGDFVHVEKEECLDEGEINWDIEAVEISPGDSLQDKSETCHIARGTDALTLLEYPMTRNNLINELHEVSI</sequence>
<dbReference type="STRING" id="32264.T1JVU7"/>
<dbReference type="PANTHER" id="PTHR14894">
    <property type="entry name" value="CDK5 REGULATORY SUBUNIT-ASSOCIATED PROTEIN 3"/>
    <property type="match status" value="1"/>
</dbReference>
<evidence type="ECO:0000313" key="3">
    <source>
        <dbReference type="Proteomes" id="UP000015104"/>
    </source>
</evidence>
<dbReference type="InterPro" id="IPR008491">
    <property type="entry name" value="CDK5RAP3"/>
</dbReference>
<dbReference type="GO" id="GO:0007346">
    <property type="term" value="P:regulation of mitotic cell cycle"/>
    <property type="evidence" value="ECO:0007669"/>
    <property type="project" value="TreeGrafter"/>
</dbReference>
<dbReference type="Proteomes" id="UP000015104">
    <property type="component" value="Unassembled WGS sequence"/>
</dbReference>
<dbReference type="Pfam" id="PF05600">
    <property type="entry name" value="CDK5RAP3"/>
    <property type="match status" value="1"/>
</dbReference>
<evidence type="ECO:0000256" key="1">
    <source>
        <dbReference type="ARBA" id="ARBA00007478"/>
    </source>
</evidence>
<reference evidence="2" key="2">
    <citation type="submission" date="2015-06" db="UniProtKB">
        <authorList>
            <consortium name="EnsemblMetazoa"/>
        </authorList>
    </citation>
    <scope>IDENTIFICATION</scope>
</reference>
<dbReference type="HOGENOM" id="CLU_025645_1_0_1"/>
<name>T1JVU7_TETUR</name>
<organism evidence="2 3">
    <name type="scientific">Tetranychus urticae</name>
    <name type="common">Two-spotted spider mite</name>
    <dbReference type="NCBI Taxonomy" id="32264"/>
    <lineage>
        <taxon>Eukaryota</taxon>
        <taxon>Metazoa</taxon>
        <taxon>Ecdysozoa</taxon>
        <taxon>Arthropoda</taxon>
        <taxon>Chelicerata</taxon>
        <taxon>Arachnida</taxon>
        <taxon>Acari</taxon>
        <taxon>Acariformes</taxon>
        <taxon>Trombidiformes</taxon>
        <taxon>Prostigmata</taxon>
        <taxon>Eleutherengona</taxon>
        <taxon>Raphignathae</taxon>
        <taxon>Tetranychoidea</taxon>
        <taxon>Tetranychidae</taxon>
        <taxon>Tetranychus</taxon>
    </lineage>
</organism>